<sequence>MPPKRMNEIDPCDRPREKIAQKGAQALKDEELIAIILDNGNKNCDVFSISRKVAELMEKNNLPSYETLLNIKGIGPAKSSRLIACFELARRYGTPDILDPIRISEPEDILQIPEVIDIGHKLQEHFLCITLNGASEVIMARIITMGLLNHSLVHPREVFADAITDRAAAIICVHNHPSGNPEPSQADITVTKQLCEAGTILGIQLLDHIIITKGGVNSLRSLGYL</sequence>
<name>A0A8E7EKC5_9EURY</name>
<feature type="domain" description="MPN" evidence="7">
    <location>
        <begin position="102"/>
        <end position="225"/>
    </location>
</feature>
<accession>A0A8E7EKC5</accession>
<dbReference type="PANTHER" id="PTHR30471:SF3">
    <property type="entry name" value="UPF0758 PROTEIN YEES-RELATED"/>
    <property type="match status" value="1"/>
</dbReference>
<dbReference type="Proteomes" id="UP000680656">
    <property type="component" value="Chromosome"/>
</dbReference>
<dbReference type="EMBL" id="CP075546">
    <property type="protein sequence ID" value="QVV89536.1"/>
    <property type="molecule type" value="Genomic_DNA"/>
</dbReference>
<dbReference type="InterPro" id="IPR020891">
    <property type="entry name" value="UPF0758_CS"/>
</dbReference>
<keyword evidence="2" id="KW-0479">Metal-binding</keyword>
<reference evidence="8 9" key="1">
    <citation type="submission" date="2021-05" db="EMBL/GenBank/DDBJ databases">
        <title>A novel Methanospirillum isolate from a pyrite-forming mixed culture.</title>
        <authorList>
            <person name="Bunk B."/>
            <person name="Sproer C."/>
            <person name="Spring S."/>
            <person name="Pester M."/>
        </authorList>
    </citation>
    <scope>NUCLEOTIDE SEQUENCE [LARGE SCALE GENOMIC DNA]</scope>
    <source>
        <strain evidence="8 9">J.3.6.1-F.2.7.3</strain>
    </source>
</reference>
<proteinExistence type="inferred from homology"/>
<evidence type="ECO:0000256" key="3">
    <source>
        <dbReference type="ARBA" id="ARBA00022801"/>
    </source>
</evidence>
<evidence type="ECO:0000256" key="6">
    <source>
        <dbReference type="RuleBase" id="RU003797"/>
    </source>
</evidence>
<keyword evidence="9" id="KW-1185">Reference proteome</keyword>
<evidence type="ECO:0000256" key="4">
    <source>
        <dbReference type="ARBA" id="ARBA00022833"/>
    </source>
</evidence>
<dbReference type="RefSeq" id="WP_214420329.1">
    <property type="nucleotide sequence ID" value="NZ_CP075546.1"/>
</dbReference>
<dbReference type="InterPro" id="IPR001405">
    <property type="entry name" value="UPF0758"/>
</dbReference>
<comment type="similarity">
    <text evidence="6">Belongs to the UPF0758 family.</text>
</comment>
<evidence type="ECO:0000313" key="8">
    <source>
        <dbReference type="EMBL" id="QVV89536.1"/>
    </source>
</evidence>
<dbReference type="GeneID" id="65566531"/>
<dbReference type="InterPro" id="IPR046778">
    <property type="entry name" value="UPF0758_N"/>
</dbReference>
<keyword evidence="1" id="KW-0645">Protease</keyword>
<dbReference type="GO" id="GO:0046872">
    <property type="term" value="F:metal ion binding"/>
    <property type="evidence" value="ECO:0007669"/>
    <property type="project" value="UniProtKB-KW"/>
</dbReference>
<dbReference type="NCBIfam" id="TIGR00608">
    <property type="entry name" value="radc"/>
    <property type="match status" value="1"/>
</dbReference>
<dbReference type="InterPro" id="IPR025657">
    <property type="entry name" value="RadC_JAB"/>
</dbReference>
<keyword evidence="4" id="KW-0862">Zinc</keyword>
<dbReference type="NCBIfam" id="NF000642">
    <property type="entry name" value="PRK00024.1"/>
    <property type="match status" value="1"/>
</dbReference>
<evidence type="ECO:0000256" key="1">
    <source>
        <dbReference type="ARBA" id="ARBA00022670"/>
    </source>
</evidence>
<evidence type="ECO:0000259" key="7">
    <source>
        <dbReference type="PROSITE" id="PS50249"/>
    </source>
</evidence>
<dbReference type="GO" id="GO:0006508">
    <property type="term" value="P:proteolysis"/>
    <property type="evidence" value="ECO:0007669"/>
    <property type="project" value="UniProtKB-KW"/>
</dbReference>
<dbReference type="Pfam" id="PF04002">
    <property type="entry name" value="RadC"/>
    <property type="match status" value="1"/>
</dbReference>
<dbReference type="PROSITE" id="PS01302">
    <property type="entry name" value="UPF0758"/>
    <property type="match status" value="1"/>
</dbReference>
<dbReference type="Pfam" id="PF20582">
    <property type="entry name" value="UPF0758_N"/>
    <property type="match status" value="1"/>
</dbReference>
<gene>
    <name evidence="8" type="primary">radC</name>
    <name evidence="8" type="ORF">KHC33_03170</name>
</gene>
<evidence type="ECO:0000256" key="2">
    <source>
        <dbReference type="ARBA" id="ARBA00022723"/>
    </source>
</evidence>
<evidence type="ECO:0000256" key="5">
    <source>
        <dbReference type="ARBA" id="ARBA00023049"/>
    </source>
</evidence>
<dbReference type="Gene3D" id="3.40.140.10">
    <property type="entry name" value="Cytidine Deaminase, domain 2"/>
    <property type="match status" value="1"/>
</dbReference>
<dbReference type="GO" id="GO:0008237">
    <property type="term" value="F:metallopeptidase activity"/>
    <property type="evidence" value="ECO:0007669"/>
    <property type="project" value="UniProtKB-KW"/>
</dbReference>
<protein>
    <submittedName>
        <fullName evidence="8">DNA repair protein RadC</fullName>
    </submittedName>
</protein>
<dbReference type="AlphaFoldDB" id="A0A8E7EKC5"/>
<evidence type="ECO:0000313" key="9">
    <source>
        <dbReference type="Proteomes" id="UP000680656"/>
    </source>
</evidence>
<organism evidence="8 9">
    <name type="scientific">Methanospirillum purgamenti</name>
    <dbReference type="NCBI Taxonomy" id="2834276"/>
    <lineage>
        <taxon>Archaea</taxon>
        <taxon>Methanobacteriati</taxon>
        <taxon>Methanobacteriota</taxon>
        <taxon>Stenosarchaea group</taxon>
        <taxon>Methanomicrobia</taxon>
        <taxon>Methanomicrobiales</taxon>
        <taxon>Methanospirillaceae</taxon>
        <taxon>Methanospirillum</taxon>
    </lineage>
</organism>
<dbReference type="KEGG" id="mrtj:KHC33_03170"/>
<keyword evidence="3" id="KW-0378">Hydrolase</keyword>
<dbReference type="PANTHER" id="PTHR30471">
    <property type="entry name" value="DNA REPAIR PROTEIN RADC"/>
    <property type="match status" value="1"/>
</dbReference>
<keyword evidence="5" id="KW-0482">Metalloprotease</keyword>
<dbReference type="PROSITE" id="PS50249">
    <property type="entry name" value="MPN"/>
    <property type="match status" value="1"/>
</dbReference>
<dbReference type="InterPro" id="IPR037518">
    <property type="entry name" value="MPN"/>
</dbReference>
<dbReference type="CDD" id="cd08071">
    <property type="entry name" value="MPN_DUF2466"/>
    <property type="match status" value="1"/>
</dbReference>